<feature type="non-terminal residue" evidence="1">
    <location>
        <position position="1"/>
    </location>
</feature>
<dbReference type="AlphaFoldDB" id="X0SAG1"/>
<gene>
    <name evidence="1" type="ORF">S01H1_02867</name>
</gene>
<proteinExistence type="predicted"/>
<name>X0SAG1_9ZZZZ</name>
<organism evidence="1">
    <name type="scientific">marine sediment metagenome</name>
    <dbReference type="NCBI Taxonomy" id="412755"/>
    <lineage>
        <taxon>unclassified sequences</taxon>
        <taxon>metagenomes</taxon>
        <taxon>ecological metagenomes</taxon>
    </lineage>
</organism>
<accession>X0SAG1</accession>
<evidence type="ECO:0000313" key="1">
    <source>
        <dbReference type="EMBL" id="GAF72166.1"/>
    </source>
</evidence>
<protein>
    <submittedName>
        <fullName evidence="1">Uncharacterized protein</fullName>
    </submittedName>
</protein>
<sequence length="270" mass="30749">VDAKPEDSAAQRIAVFKKLWADYRSPQPKIPSVYERLVKVLQFTPEMIPELLKDPSPESQLLARSQIKVRTDVYYHHILRQSPHTAKEIDYIKSRWPDRLTPHPLEPVLRKAVADGLRQNKLEPWQVIAWINMQYSEDDTEQMKLMQILFKSPAWKTMPLEAKFAARQWFGKETMTPGQIAWIDGADPAIVCSDLIFLTEESDVATTLAALNKAIDGVKKSPIKIEMQGLDQLAAVSDEVFTDPKVLELVFEVADQLRESGVSFPLGKRL</sequence>
<dbReference type="EMBL" id="BARS01001463">
    <property type="protein sequence ID" value="GAF72166.1"/>
    <property type="molecule type" value="Genomic_DNA"/>
</dbReference>
<reference evidence="1" key="1">
    <citation type="journal article" date="2014" name="Front. Microbiol.">
        <title>High frequency of phylogenetically diverse reductive dehalogenase-homologous genes in deep subseafloor sedimentary metagenomes.</title>
        <authorList>
            <person name="Kawai M."/>
            <person name="Futagami T."/>
            <person name="Toyoda A."/>
            <person name="Takaki Y."/>
            <person name="Nishi S."/>
            <person name="Hori S."/>
            <person name="Arai W."/>
            <person name="Tsubouchi T."/>
            <person name="Morono Y."/>
            <person name="Uchiyama I."/>
            <person name="Ito T."/>
            <person name="Fujiyama A."/>
            <person name="Inagaki F."/>
            <person name="Takami H."/>
        </authorList>
    </citation>
    <scope>NUCLEOTIDE SEQUENCE</scope>
    <source>
        <strain evidence="1">Expedition CK06-06</strain>
    </source>
</reference>
<feature type="non-terminal residue" evidence="1">
    <location>
        <position position="270"/>
    </location>
</feature>
<comment type="caution">
    <text evidence="1">The sequence shown here is derived from an EMBL/GenBank/DDBJ whole genome shotgun (WGS) entry which is preliminary data.</text>
</comment>